<accession>A0A897N128</accession>
<proteinExistence type="predicted"/>
<sequence>MHVSGFILDREMQAFQDTLDSGEPFDLITNAWEGQVTLENGDWEGPVGWDAKTKQLLYKYSFDLVSTGLDEENRPIPDGIISPGSSSTSYYGSTPNEFANDL</sequence>
<evidence type="ECO:0000256" key="1">
    <source>
        <dbReference type="SAM" id="MobiDB-lite"/>
    </source>
</evidence>
<dbReference type="EMBL" id="CP064787">
    <property type="protein sequence ID" value="QSG06407.1"/>
    <property type="molecule type" value="Genomic_DNA"/>
</dbReference>
<feature type="region of interest" description="Disordered" evidence="1">
    <location>
        <begin position="73"/>
        <end position="102"/>
    </location>
</feature>
<evidence type="ECO:0000313" key="3">
    <source>
        <dbReference type="Proteomes" id="UP000663525"/>
    </source>
</evidence>
<dbReference type="Proteomes" id="UP000663525">
    <property type="component" value="Chromosome"/>
</dbReference>
<reference evidence="2" key="1">
    <citation type="submission" date="2020-11" db="EMBL/GenBank/DDBJ databases">
        <title>Carbohydrate-dependent, anaerobic sulfur respiration: A novel catabolism in halophilic archaea.</title>
        <authorList>
            <person name="Sorokin D.Y."/>
            <person name="Messina E."/>
            <person name="Smedile F."/>
            <person name="La Cono V."/>
            <person name="Hallsworth J.E."/>
            <person name="Yakimov M.M."/>
        </authorList>
    </citation>
    <scope>NUCLEOTIDE SEQUENCE</scope>
    <source>
        <strain evidence="2">HSR12-1</strain>
    </source>
</reference>
<dbReference type="AlphaFoldDB" id="A0A897N128"/>
<name>A0A897N128_9EURY</name>
<evidence type="ECO:0000313" key="2">
    <source>
        <dbReference type="EMBL" id="QSG06407.1"/>
    </source>
</evidence>
<gene>
    <name evidence="2" type="ORF">HSR121_2075</name>
</gene>
<feature type="compositionally biased region" description="Low complexity" evidence="1">
    <location>
        <begin position="80"/>
        <end position="95"/>
    </location>
</feature>
<protein>
    <submittedName>
        <fullName evidence="2">Uncharacterized protein</fullName>
    </submittedName>
</protein>
<organism evidence="2 3">
    <name type="scientific">Halapricum desulfuricans</name>
    <dbReference type="NCBI Taxonomy" id="2841257"/>
    <lineage>
        <taxon>Archaea</taxon>
        <taxon>Methanobacteriati</taxon>
        <taxon>Methanobacteriota</taxon>
        <taxon>Stenosarchaea group</taxon>
        <taxon>Halobacteria</taxon>
        <taxon>Halobacteriales</taxon>
        <taxon>Haloarculaceae</taxon>
        <taxon>Halapricum</taxon>
    </lineage>
</organism>